<dbReference type="RefSeq" id="WP_027755426.1">
    <property type="nucleotide sequence ID" value="NZ_BAAAPF010000136.1"/>
</dbReference>
<dbReference type="Proteomes" id="UP001500443">
    <property type="component" value="Unassembled WGS sequence"/>
</dbReference>
<dbReference type="InterPro" id="IPR024775">
    <property type="entry name" value="DinB-like"/>
</dbReference>
<name>A0ABN2YRA9_9ACTN</name>
<feature type="domain" description="DinB-like" evidence="1">
    <location>
        <begin position="50"/>
        <end position="169"/>
    </location>
</feature>
<dbReference type="EMBL" id="BAAAPF010000136">
    <property type="protein sequence ID" value="GAA2131204.1"/>
    <property type="molecule type" value="Genomic_DNA"/>
</dbReference>
<dbReference type="Gene3D" id="1.20.120.450">
    <property type="entry name" value="dinb family like domain"/>
    <property type="match status" value="1"/>
</dbReference>
<proteinExistence type="predicted"/>
<evidence type="ECO:0000259" key="1">
    <source>
        <dbReference type="Pfam" id="PF12867"/>
    </source>
</evidence>
<dbReference type="InterPro" id="IPR034660">
    <property type="entry name" value="DinB/YfiT-like"/>
</dbReference>
<reference evidence="2 3" key="1">
    <citation type="journal article" date="2019" name="Int. J. Syst. Evol. Microbiol.">
        <title>The Global Catalogue of Microorganisms (GCM) 10K type strain sequencing project: providing services to taxonomists for standard genome sequencing and annotation.</title>
        <authorList>
            <consortium name="The Broad Institute Genomics Platform"/>
            <consortium name="The Broad Institute Genome Sequencing Center for Infectious Disease"/>
            <person name="Wu L."/>
            <person name="Ma J."/>
        </authorList>
    </citation>
    <scope>NUCLEOTIDE SEQUENCE [LARGE SCALE GENOMIC DNA]</scope>
    <source>
        <strain evidence="2 3">JCM 15481</strain>
    </source>
</reference>
<dbReference type="Pfam" id="PF12867">
    <property type="entry name" value="DinB_2"/>
    <property type="match status" value="1"/>
</dbReference>
<evidence type="ECO:0000313" key="3">
    <source>
        <dbReference type="Proteomes" id="UP001500443"/>
    </source>
</evidence>
<comment type="caution">
    <text evidence="2">The sequence shown here is derived from an EMBL/GenBank/DDBJ whole genome shotgun (WGS) entry which is preliminary data.</text>
</comment>
<gene>
    <name evidence="2" type="ORF">GCM10009802_39370</name>
</gene>
<sequence length="177" mass="20267">MITPDTKDWTWVLDRPCPACGFAAAETRAQDVPGLVRQSVARWAQVLADEPERLRARPRPDVWSPLEYGCHARDVFRRCDERMRLMLAEDGARFPNWDQDATAVEDRYGEQDPRQVADELAAWGETFAEHIDEVDGAQWERRGSRSDGAVFTVDSFVRYVVHDVVHHLHDVGAPLQR</sequence>
<accession>A0ABN2YRA9</accession>
<organism evidence="2 3">
    <name type="scientific">Streptomyces synnematoformans</name>
    <dbReference type="NCBI Taxonomy" id="415721"/>
    <lineage>
        <taxon>Bacteria</taxon>
        <taxon>Bacillati</taxon>
        <taxon>Actinomycetota</taxon>
        <taxon>Actinomycetes</taxon>
        <taxon>Kitasatosporales</taxon>
        <taxon>Streptomycetaceae</taxon>
        <taxon>Streptomyces</taxon>
    </lineage>
</organism>
<dbReference type="SUPFAM" id="SSF109854">
    <property type="entry name" value="DinB/YfiT-like putative metalloenzymes"/>
    <property type="match status" value="1"/>
</dbReference>
<keyword evidence="3" id="KW-1185">Reference proteome</keyword>
<evidence type="ECO:0000313" key="2">
    <source>
        <dbReference type="EMBL" id="GAA2131204.1"/>
    </source>
</evidence>
<protein>
    <submittedName>
        <fullName evidence="2">DinB family protein</fullName>
    </submittedName>
</protein>